<dbReference type="RefSeq" id="XP_040687005.1">
    <property type="nucleotide sequence ID" value="XM_040829775.1"/>
</dbReference>
<dbReference type="InterPro" id="IPR011032">
    <property type="entry name" value="GroES-like_sf"/>
</dbReference>
<evidence type="ECO:0000256" key="6">
    <source>
        <dbReference type="RuleBase" id="RU361277"/>
    </source>
</evidence>
<organism evidence="8 9">
    <name type="scientific">Aspergillus wentii DTO 134E9</name>
    <dbReference type="NCBI Taxonomy" id="1073089"/>
    <lineage>
        <taxon>Eukaryota</taxon>
        <taxon>Fungi</taxon>
        <taxon>Dikarya</taxon>
        <taxon>Ascomycota</taxon>
        <taxon>Pezizomycotina</taxon>
        <taxon>Eurotiomycetes</taxon>
        <taxon>Eurotiomycetidae</taxon>
        <taxon>Eurotiales</taxon>
        <taxon>Aspergillaceae</taxon>
        <taxon>Aspergillus</taxon>
        <taxon>Aspergillus subgen. Cremei</taxon>
    </lineage>
</organism>
<dbReference type="InterPro" id="IPR020843">
    <property type="entry name" value="ER"/>
</dbReference>
<evidence type="ECO:0000256" key="2">
    <source>
        <dbReference type="ARBA" id="ARBA00008072"/>
    </source>
</evidence>
<comment type="similarity">
    <text evidence="2 6">Belongs to the zinc-containing alcohol dehydrogenase family.</text>
</comment>
<dbReference type="SUPFAM" id="SSF50129">
    <property type="entry name" value="GroES-like"/>
    <property type="match status" value="1"/>
</dbReference>
<dbReference type="CDD" id="cd08278">
    <property type="entry name" value="benzyl_alcohol_DH"/>
    <property type="match status" value="1"/>
</dbReference>
<dbReference type="Proteomes" id="UP000184383">
    <property type="component" value="Unassembled WGS sequence"/>
</dbReference>
<sequence length="371" mass="39546">MSCTTEALVVDSAGADPQLKTVSLGPLQDKEVLVEIHATGICHTDIACMEGKLPAEFPSILGHEGAGVVLNVGQNVSDVQVGDKVLISYSFCGNCPQCTSEHPAYCQNMVQMNFGGKRLDGTRTISLPNDPTRDVFANFFGQSSLSRIALVNQSSLVPVPASTPLELFAPLGCGLQTGAGAILNTLKVKPGSSVAVFGAGCVGLSAIMAAKVRKAEIIVAVDLQPARLELAKELGATHTFLGTDPNLAERIRELREPGMDFALDCSGAPAVIETMIDCLGIRGRGASVGAPAPGRKVGVDVFAHLTMGKEYVGCHQGDSTPREMIPSLIQQNEKGMFPLEKMVEYYDVRNYPQAFEDMKKGRVIKPVLRWF</sequence>
<evidence type="ECO:0000256" key="5">
    <source>
        <dbReference type="ARBA" id="ARBA00023002"/>
    </source>
</evidence>
<gene>
    <name evidence="8" type="ORF">ASPWEDRAFT_160033</name>
</gene>
<keyword evidence="4 6" id="KW-0862">Zinc</keyword>
<dbReference type="Gene3D" id="3.40.50.720">
    <property type="entry name" value="NAD(P)-binding Rossmann-like Domain"/>
    <property type="match status" value="1"/>
</dbReference>
<evidence type="ECO:0000313" key="8">
    <source>
        <dbReference type="EMBL" id="OJJ33328.1"/>
    </source>
</evidence>
<dbReference type="Pfam" id="PF08240">
    <property type="entry name" value="ADH_N"/>
    <property type="match status" value="1"/>
</dbReference>
<dbReference type="STRING" id="1073089.A0A1L9REM4"/>
<dbReference type="OrthoDB" id="1560166at2759"/>
<evidence type="ECO:0000256" key="4">
    <source>
        <dbReference type="ARBA" id="ARBA00022833"/>
    </source>
</evidence>
<dbReference type="SMART" id="SM00829">
    <property type="entry name" value="PKS_ER"/>
    <property type="match status" value="1"/>
</dbReference>
<dbReference type="InterPro" id="IPR013154">
    <property type="entry name" value="ADH-like_N"/>
</dbReference>
<dbReference type="InterPro" id="IPR002328">
    <property type="entry name" value="ADH_Zn_CS"/>
</dbReference>
<evidence type="ECO:0000256" key="1">
    <source>
        <dbReference type="ARBA" id="ARBA00001947"/>
    </source>
</evidence>
<dbReference type="PANTHER" id="PTHR43350">
    <property type="entry name" value="NAD-DEPENDENT ALCOHOL DEHYDROGENASE"/>
    <property type="match status" value="1"/>
</dbReference>
<dbReference type="PANTHER" id="PTHR43350:SF11">
    <property type="entry name" value="ENOYL REDUCTASE (ER) DOMAIN-CONTAINING PROTEIN"/>
    <property type="match status" value="1"/>
</dbReference>
<keyword evidence="5" id="KW-0560">Oxidoreductase</keyword>
<evidence type="ECO:0000259" key="7">
    <source>
        <dbReference type="SMART" id="SM00829"/>
    </source>
</evidence>
<dbReference type="VEuPathDB" id="FungiDB:ASPWEDRAFT_160033"/>
<reference evidence="9" key="1">
    <citation type="journal article" date="2017" name="Genome Biol.">
        <title>Comparative genomics reveals high biological diversity and specific adaptations in the industrially and medically important fungal genus Aspergillus.</title>
        <authorList>
            <person name="de Vries R.P."/>
            <person name="Riley R."/>
            <person name="Wiebenga A."/>
            <person name="Aguilar-Osorio G."/>
            <person name="Amillis S."/>
            <person name="Uchima C.A."/>
            <person name="Anderluh G."/>
            <person name="Asadollahi M."/>
            <person name="Askin M."/>
            <person name="Barry K."/>
            <person name="Battaglia E."/>
            <person name="Bayram O."/>
            <person name="Benocci T."/>
            <person name="Braus-Stromeyer S.A."/>
            <person name="Caldana C."/>
            <person name="Canovas D."/>
            <person name="Cerqueira G.C."/>
            <person name="Chen F."/>
            <person name="Chen W."/>
            <person name="Choi C."/>
            <person name="Clum A."/>
            <person name="Dos Santos R.A."/>
            <person name="Damasio A.R."/>
            <person name="Diallinas G."/>
            <person name="Emri T."/>
            <person name="Fekete E."/>
            <person name="Flipphi M."/>
            <person name="Freyberg S."/>
            <person name="Gallo A."/>
            <person name="Gournas C."/>
            <person name="Habgood R."/>
            <person name="Hainaut M."/>
            <person name="Harispe M.L."/>
            <person name="Henrissat B."/>
            <person name="Hilden K.S."/>
            <person name="Hope R."/>
            <person name="Hossain A."/>
            <person name="Karabika E."/>
            <person name="Karaffa L."/>
            <person name="Karanyi Z."/>
            <person name="Krasevec N."/>
            <person name="Kuo A."/>
            <person name="Kusch H."/>
            <person name="LaButti K."/>
            <person name="Lagendijk E.L."/>
            <person name="Lapidus A."/>
            <person name="Levasseur A."/>
            <person name="Lindquist E."/>
            <person name="Lipzen A."/>
            <person name="Logrieco A.F."/>
            <person name="MacCabe A."/>
            <person name="Maekelae M.R."/>
            <person name="Malavazi I."/>
            <person name="Melin P."/>
            <person name="Meyer V."/>
            <person name="Mielnichuk N."/>
            <person name="Miskei M."/>
            <person name="Molnar A.P."/>
            <person name="Mule G."/>
            <person name="Ngan C.Y."/>
            <person name="Orejas M."/>
            <person name="Orosz E."/>
            <person name="Ouedraogo J.P."/>
            <person name="Overkamp K.M."/>
            <person name="Park H.-S."/>
            <person name="Perrone G."/>
            <person name="Piumi F."/>
            <person name="Punt P.J."/>
            <person name="Ram A.F."/>
            <person name="Ramon A."/>
            <person name="Rauscher S."/>
            <person name="Record E."/>
            <person name="Riano-Pachon D.M."/>
            <person name="Robert V."/>
            <person name="Roehrig J."/>
            <person name="Ruller R."/>
            <person name="Salamov A."/>
            <person name="Salih N.S."/>
            <person name="Samson R.A."/>
            <person name="Sandor E."/>
            <person name="Sanguinetti M."/>
            <person name="Schuetze T."/>
            <person name="Sepcic K."/>
            <person name="Shelest E."/>
            <person name="Sherlock G."/>
            <person name="Sophianopoulou V."/>
            <person name="Squina F.M."/>
            <person name="Sun H."/>
            <person name="Susca A."/>
            <person name="Todd R.B."/>
            <person name="Tsang A."/>
            <person name="Unkles S.E."/>
            <person name="van de Wiele N."/>
            <person name="van Rossen-Uffink D."/>
            <person name="Oliveira J.V."/>
            <person name="Vesth T.C."/>
            <person name="Visser J."/>
            <person name="Yu J.-H."/>
            <person name="Zhou M."/>
            <person name="Andersen M.R."/>
            <person name="Archer D.B."/>
            <person name="Baker S.E."/>
            <person name="Benoit I."/>
            <person name="Brakhage A.A."/>
            <person name="Braus G.H."/>
            <person name="Fischer R."/>
            <person name="Frisvad J.C."/>
            <person name="Goldman G.H."/>
            <person name="Houbraken J."/>
            <person name="Oakley B."/>
            <person name="Pocsi I."/>
            <person name="Scazzocchio C."/>
            <person name="Seiboth B."/>
            <person name="vanKuyk P.A."/>
            <person name="Wortman J."/>
            <person name="Dyer P.S."/>
            <person name="Grigoriev I.V."/>
        </authorList>
    </citation>
    <scope>NUCLEOTIDE SEQUENCE [LARGE SCALE GENOMIC DNA]</scope>
    <source>
        <strain evidence="9">DTO 134E9</strain>
    </source>
</reference>
<proteinExistence type="inferred from homology"/>
<evidence type="ECO:0000256" key="3">
    <source>
        <dbReference type="ARBA" id="ARBA00022723"/>
    </source>
</evidence>
<keyword evidence="3 6" id="KW-0479">Metal-binding</keyword>
<dbReference type="AlphaFoldDB" id="A0A1L9REM4"/>
<dbReference type="GO" id="GO:0008270">
    <property type="term" value="F:zinc ion binding"/>
    <property type="evidence" value="ECO:0007669"/>
    <property type="project" value="InterPro"/>
</dbReference>
<feature type="domain" description="Enoyl reductase (ER)" evidence="7">
    <location>
        <begin position="14"/>
        <end position="368"/>
    </location>
</feature>
<protein>
    <recommendedName>
        <fullName evidence="7">Enoyl reductase (ER) domain-containing protein</fullName>
    </recommendedName>
</protein>
<evidence type="ECO:0000313" key="9">
    <source>
        <dbReference type="Proteomes" id="UP000184383"/>
    </source>
</evidence>
<dbReference type="FunFam" id="3.40.50.720:FF:000003">
    <property type="entry name" value="S-(hydroxymethyl)glutathione dehydrogenase"/>
    <property type="match status" value="1"/>
</dbReference>
<dbReference type="GO" id="GO:0016491">
    <property type="term" value="F:oxidoreductase activity"/>
    <property type="evidence" value="ECO:0007669"/>
    <property type="project" value="UniProtKB-KW"/>
</dbReference>
<dbReference type="InterPro" id="IPR013149">
    <property type="entry name" value="ADH-like_C"/>
</dbReference>
<dbReference type="SUPFAM" id="SSF51735">
    <property type="entry name" value="NAD(P)-binding Rossmann-fold domains"/>
    <property type="match status" value="1"/>
</dbReference>
<keyword evidence="9" id="KW-1185">Reference proteome</keyword>
<comment type="cofactor">
    <cofactor evidence="1 6">
        <name>Zn(2+)</name>
        <dbReference type="ChEBI" id="CHEBI:29105"/>
    </cofactor>
</comment>
<dbReference type="GeneID" id="63745623"/>
<accession>A0A1L9REM4</accession>
<dbReference type="Gene3D" id="3.90.180.10">
    <property type="entry name" value="Medium-chain alcohol dehydrogenases, catalytic domain"/>
    <property type="match status" value="1"/>
</dbReference>
<dbReference type="InterPro" id="IPR036291">
    <property type="entry name" value="NAD(P)-bd_dom_sf"/>
</dbReference>
<dbReference type="EMBL" id="KV878214">
    <property type="protein sequence ID" value="OJJ33328.1"/>
    <property type="molecule type" value="Genomic_DNA"/>
</dbReference>
<dbReference type="PROSITE" id="PS00059">
    <property type="entry name" value="ADH_ZINC"/>
    <property type="match status" value="1"/>
</dbReference>
<name>A0A1L9REM4_ASPWE</name>
<dbReference type="Pfam" id="PF00107">
    <property type="entry name" value="ADH_zinc_N"/>
    <property type="match status" value="1"/>
</dbReference>